<evidence type="ECO:0000256" key="1">
    <source>
        <dbReference type="SAM" id="Phobius"/>
    </source>
</evidence>
<reference evidence="2 5" key="1">
    <citation type="submission" date="2014-06" db="EMBL/GenBank/DDBJ databases">
        <title>The Whole Genome Sequence of Mycoplasma hyosynoviae strain ATCC 27095.</title>
        <authorList>
            <person name="Calcutt M.J."/>
            <person name="Foecking M.F."/>
        </authorList>
    </citation>
    <scope>NUCLEOTIDE SEQUENCE [LARGE SCALE GENOMIC DNA]</scope>
    <source>
        <strain evidence="2 5">M60</strain>
    </source>
</reference>
<keyword evidence="5" id="KW-1185">Reference proteome</keyword>
<evidence type="ECO:0000313" key="5">
    <source>
        <dbReference type="Proteomes" id="UP000264882"/>
    </source>
</evidence>
<dbReference type="KEGG" id="mhyv:MHSN_02190"/>
<keyword evidence="1" id="KW-0472">Membrane</keyword>
<dbReference type="AlphaFoldDB" id="A0A063YBX7"/>
<feature type="transmembrane region" description="Helical" evidence="1">
    <location>
        <begin position="103"/>
        <end position="125"/>
    </location>
</feature>
<evidence type="ECO:0000313" key="3">
    <source>
        <dbReference type="EMBL" id="MDI3047915.1"/>
    </source>
</evidence>
<keyword evidence="1" id="KW-1133">Transmembrane helix</keyword>
<dbReference type="Proteomes" id="UP000294882">
    <property type="component" value="Unassembled WGS sequence"/>
</dbReference>
<feature type="transmembrane region" description="Helical" evidence="1">
    <location>
        <begin position="12"/>
        <end position="36"/>
    </location>
</feature>
<accession>A0A063YBX7</accession>
<reference evidence="4 6" key="2">
    <citation type="submission" date="2019-03" db="EMBL/GenBank/DDBJ databases">
        <title>Genomic Encyclopedia of Archaeal and Bacterial Type Strains, Phase II (KMG-II): from individual species to whole genera.</title>
        <authorList>
            <person name="Goeker M."/>
        </authorList>
    </citation>
    <scope>NUCLEOTIDE SEQUENCE [LARGE SCALE GENOMIC DNA]</scope>
    <source>
        <strain evidence="4 6">ATCC 25591</strain>
    </source>
</reference>
<dbReference type="EMBL" id="JASBCP010000002">
    <property type="protein sequence ID" value="MDI3047915.1"/>
    <property type="molecule type" value="Genomic_DNA"/>
</dbReference>
<dbReference type="Proteomes" id="UP000264882">
    <property type="component" value="Chromosome"/>
</dbReference>
<keyword evidence="1" id="KW-0812">Transmembrane</keyword>
<evidence type="ECO:0000313" key="6">
    <source>
        <dbReference type="Proteomes" id="UP000294882"/>
    </source>
</evidence>
<reference evidence="3" key="3">
    <citation type="submission" date="2023-04" db="EMBL/GenBank/DDBJ databases">
        <title>Genomes of recent Mycoplasma hyosynoviae isolates 2023.</title>
        <authorList>
            <person name="Spergser J."/>
        </authorList>
    </citation>
    <scope>NUCLEOTIDE SEQUENCE</scope>
    <source>
        <strain evidence="3">SN1J23N</strain>
    </source>
</reference>
<evidence type="ECO:0000313" key="4">
    <source>
        <dbReference type="EMBL" id="TDU97873.1"/>
    </source>
</evidence>
<dbReference type="Proteomes" id="UP001233782">
    <property type="component" value="Unassembled WGS sequence"/>
</dbReference>
<sequence length="243" mass="29273">MNEIKKLDTLWIFLWLGIGTLLTLSTYAMIIIFINWKTLLSYSKKILENQKDTKSNVKFDVDVLEFYKKRKPFWIINTTLILVLIIITNVSFVIVGILLKNVIIAIMGLLFIFFEGTYFYLPILMSLKAKENFKKWIAINSDISDEFLFENKTPEECPELFNMFFNYKKDDFIVVNGSSLKFWIWKLKKCKDFKKFSDELYFWIIYYYSFLFSKNKKITIENFLWLWNNKQNLYDKLHSKIDL</sequence>
<feature type="transmembrane region" description="Helical" evidence="1">
    <location>
        <begin position="74"/>
        <end position="97"/>
    </location>
</feature>
<dbReference type="EMBL" id="CP008748">
    <property type="protein sequence ID" value="ASI53987.1"/>
    <property type="molecule type" value="Genomic_DNA"/>
</dbReference>
<name>A0A063YBX7_9BACT</name>
<organism evidence="4 6">
    <name type="scientific">Metamycoplasma hyosynoviae</name>
    <dbReference type="NCBI Taxonomy" id="29559"/>
    <lineage>
        <taxon>Bacteria</taxon>
        <taxon>Bacillati</taxon>
        <taxon>Mycoplasmatota</taxon>
        <taxon>Mycoplasmoidales</taxon>
        <taxon>Metamycoplasmataceae</taxon>
        <taxon>Metamycoplasma</taxon>
    </lineage>
</organism>
<dbReference type="EMBL" id="SOCH01000003">
    <property type="protein sequence ID" value="TDU97873.1"/>
    <property type="molecule type" value="Genomic_DNA"/>
</dbReference>
<protein>
    <submittedName>
        <fullName evidence="4">Uncharacterized protein</fullName>
    </submittedName>
</protein>
<dbReference type="NCBIfam" id="NF045996">
    <property type="entry name" value="MAG0920_fam"/>
    <property type="match status" value="1"/>
</dbReference>
<dbReference type="RefSeq" id="WP_036441027.1">
    <property type="nucleotide sequence ID" value="NZ_CP008748.1"/>
</dbReference>
<proteinExistence type="predicted"/>
<dbReference type="STRING" id="29559.NPL3_01120"/>
<evidence type="ECO:0000313" key="2">
    <source>
        <dbReference type="EMBL" id="ASI53987.1"/>
    </source>
</evidence>
<gene>
    <name evidence="4" type="ORF">JN03_0401</name>
    <name evidence="2" type="ORF">MHSN_02190</name>
    <name evidence="3" type="ORF">QJ129_01375</name>
</gene>